<dbReference type="OrthoDB" id="7768317at2"/>
<keyword evidence="2" id="KW-0805">Transcription regulation</keyword>
<feature type="domain" description="HTH lysR-type" evidence="6">
    <location>
        <begin position="1"/>
        <end position="58"/>
    </location>
</feature>
<keyword evidence="4" id="KW-0804">Transcription</keyword>
<name>A0A1N7Q5M4_9RHOB</name>
<evidence type="ECO:0000256" key="5">
    <source>
        <dbReference type="SAM" id="Coils"/>
    </source>
</evidence>
<dbReference type="InterPro" id="IPR036388">
    <property type="entry name" value="WH-like_DNA-bd_sf"/>
</dbReference>
<dbReference type="PANTHER" id="PTHR30537:SF3">
    <property type="entry name" value="TRANSCRIPTIONAL REGULATORY PROTEIN"/>
    <property type="match status" value="1"/>
</dbReference>
<keyword evidence="5" id="KW-0175">Coiled coil</keyword>
<gene>
    <name evidence="7" type="ORF">SAMN05421759_1293</name>
</gene>
<evidence type="ECO:0000256" key="4">
    <source>
        <dbReference type="ARBA" id="ARBA00023163"/>
    </source>
</evidence>
<dbReference type="PANTHER" id="PTHR30537">
    <property type="entry name" value="HTH-TYPE TRANSCRIPTIONAL REGULATOR"/>
    <property type="match status" value="1"/>
</dbReference>
<evidence type="ECO:0000313" key="8">
    <source>
        <dbReference type="Proteomes" id="UP000186684"/>
    </source>
</evidence>
<proteinExistence type="inferred from homology"/>
<protein>
    <submittedName>
        <fullName evidence="7">DNA-binding transcriptional regulator, LysR family</fullName>
    </submittedName>
</protein>
<dbReference type="InterPro" id="IPR036390">
    <property type="entry name" value="WH_DNA-bd_sf"/>
</dbReference>
<comment type="similarity">
    <text evidence="1">Belongs to the LysR transcriptional regulatory family.</text>
</comment>
<dbReference type="SUPFAM" id="SSF46785">
    <property type="entry name" value="Winged helix' DNA-binding domain"/>
    <property type="match status" value="1"/>
</dbReference>
<feature type="coiled-coil region" evidence="5">
    <location>
        <begin position="68"/>
        <end position="95"/>
    </location>
</feature>
<evidence type="ECO:0000259" key="6">
    <source>
        <dbReference type="PROSITE" id="PS50931"/>
    </source>
</evidence>
<evidence type="ECO:0000256" key="2">
    <source>
        <dbReference type="ARBA" id="ARBA00023015"/>
    </source>
</evidence>
<accession>A0A1N7Q5M4</accession>
<sequence length="288" mass="31508">MNWNDLKVVLSVAKTGTLAGAARDLEKDPTTVGRRIAAIEGAFRARLFDRLNSGFVPTEAGHRVIALAEQVELDAQALQNEIEGADQRIDGTVRLSGLDAIFNHLIIPQLPGLLDRYPGLEITFSSHLDFADLSRRKADIALRSREPRHPDSVGRRLGTLVQAAYSTKGSQFGPGLNLIGLPREYEGSDYARILADSFPDGTIVARASTESHIHELVRAGVGIGILDCFVGDTDPTLKRVLPNPVWTQTAWTEVHLSMARAPRIRAVIDFLQDIFTENANLLAGKRSE</sequence>
<evidence type="ECO:0000256" key="3">
    <source>
        <dbReference type="ARBA" id="ARBA00023125"/>
    </source>
</evidence>
<dbReference type="Pfam" id="PF03466">
    <property type="entry name" value="LysR_substrate"/>
    <property type="match status" value="1"/>
</dbReference>
<evidence type="ECO:0000313" key="7">
    <source>
        <dbReference type="EMBL" id="SIT18162.1"/>
    </source>
</evidence>
<dbReference type="InterPro" id="IPR000847">
    <property type="entry name" value="LysR_HTH_N"/>
</dbReference>
<dbReference type="InterPro" id="IPR005119">
    <property type="entry name" value="LysR_subst-bd"/>
</dbReference>
<dbReference type="GO" id="GO:0043565">
    <property type="term" value="F:sequence-specific DNA binding"/>
    <property type="evidence" value="ECO:0007669"/>
    <property type="project" value="TreeGrafter"/>
</dbReference>
<dbReference type="SUPFAM" id="SSF53850">
    <property type="entry name" value="Periplasmic binding protein-like II"/>
    <property type="match status" value="1"/>
</dbReference>
<dbReference type="PROSITE" id="PS50931">
    <property type="entry name" value="HTH_LYSR"/>
    <property type="match status" value="1"/>
</dbReference>
<dbReference type="STRING" id="633194.SAMN05421759_1293"/>
<dbReference type="EMBL" id="FTOQ01000029">
    <property type="protein sequence ID" value="SIT18162.1"/>
    <property type="molecule type" value="Genomic_DNA"/>
</dbReference>
<dbReference type="Gene3D" id="3.40.190.10">
    <property type="entry name" value="Periplasmic binding protein-like II"/>
    <property type="match status" value="1"/>
</dbReference>
<dbReference type="Proteomes" id="UP000186684">
    <property type="component" value="Unassembled WGS sequence"/>
</dbReference>
<reference evidence="8" key="1">
    <citation type="submission" date="2017-01" db="EMBL/GenBank/DDBJ databases">
        <authorList>
            <person name="Varghese N."/>
            <person name="Submissions S."/>
        </authorList>
    </citation>
    <scope>NUCLEOTIDE SEQUENCE [LARGE SCALE GENOMIC DNA]</scope>
    <source>
        <strain evidence="8">DSM 29430</strain>
    </source>
</reference>
<dbReference type="InterPro" id="IPR058163">
    <property type="entry name" value="LysR-type_TF_proteobact-type"/>
</dbReference>
<dbReference type="AlphaFoldDB" id="A0A1N7Q5M4"/>
<keyword evidence="3 7" id="KW-0238">DNA-binding</keyword>
<dbReference type="GO" id="GO:0003700">
    <property type="term" value="F:DNA-binding transcription factor activity"/>
    <property type="evidence" value="ECO:0007669"/>
    <property type="project" value="InterPro"/>
</dbReference>
<keyword evidence="8" id="KW-1185">Reference proteome</keyword>
<dbReference type="GO" id="GO:0006351">
    <property type="term" value="P:DNA-templated transcription"/>
    <property type="evidence" value="ECO:0007669"/>
    <property type="project" value="TreeGrafter"/>
</dbReference>
<dbReference type="RefSeq" id="WP_076451328.1">
    <property type="nucleotide sequence ID" value="NZ_FTOQ01000029.1"/>
</dbReference>
<dbReference type="Pfam" id="PF00126">
    <property type="entry name" value="HTH_1"/>
    <property type="match status" value="1"/>
</dbReference>
<evidence type="ECO:0000256" key="1">
    <source>
        <dbReference type="ARBA" id="ARBA00009437"/>
    </source>
</evidence>
<dbReference type="Gene3D" id="1.10.10.10">
    <property type="entry name" value="Winged helix-like DNA-binding domain superfamily/Winged helix DNA-binding domain"/>
    <property type="match status" value="1"/>
</dbReference>
<organism evidence="7 8">
    <name type="scientific">Roseivivax lentus</name>
    <dbReference type="NCBI Taxonomy" id="633194"/>
    <lineage>
        <taxon>Bacteria</taxon>
        <taxon>Pseudomonadati</taxon>
        <taxon>Pseudomonadota</taxon>
        <taxon>Alphaproteobacteria</taxon>
        <taxon>Rhodobacterales</taxon>
        <taxon>Roseobacteraceae</taxon>
        <taxon>Roseivivax</taxon>
    </lineage>
</organism>